<dbReference type="InterPro" id="IPR032466">
    <property type="entry name" value="Metal_Hydrolase"/>
</dbReference>
<dbReference type="STRING" id="1238425.J07HQW2_03658"/>
<dbReference type="InterPro" id="IPR011059">
    <property type="entry name" value="Metal-dep_hydrolase_composite"/>
</dbReference>
<dbReference type="eggNOG" id="arCOG00697">
    <property type="taxonomic scope" value="Archaea"/>
</dbReference>
<organism evidence="4 5">
    <name type="scientific">Haloquadratum walsbyi J07HQW2</name>
    <dbReference type="NCBI Taxonomy" id="1238425"/>
    <lineage>
        <taxon>Archaea</taxon>
        <taxon>Methanobacteriati</taxon>
        <taxon>Methanobacteriota</taxon>
        <taxon>Stenosarchaea group</taxon>
        <taxon>Halobacteria</taxon>
        <taxon>Halobacteriales</taxon>
        <taxon>Haloferacaceae</taxon>
        <taxon>Haloquadratum</taxon>
    </lineage>
</organism>
<dbReference type="PANTHER" id="PTHR32027">
    <property type="entry name" value="CYTOSINE DEAMINASE"/>
    <property type="match status" value="1"/>
</dbReference>
<dbReference type="HOGENOM" id="CLU_031758_0_1_2"/>
<keyword evidence="1" id="KW-0479">Metal-binding</keyword>
<dbReference type="FunFam" id="3.20.20.140:FF:000019">
    <property type="entry name" value="Cytosine deaminase"/>
    <property type="match status" value="1"/>
</dbReference>
<dbReference type="CDD" id="cd01293">
    <property type="entry name" value="Bact_CD"/>
    <property type="match status" value="1"/>
</dbReference>
<gene>
    <name evidence="4" type="ORF">J07HQW2_03658</name>
</gene>
<dbReference type="Gene3D" id="3.20.20.140">
    <property type="entry name" value="Metal-dependent hydrolases"/>
    <property type="match status" value="1"/>
</dbReference>
<sequence length="426" mass="47870">MSKYIVRNGTDRSGNHIDVAIKDDEISDISSAGEVDASDFELDEQFDAEGSLITPTFSEPHTHLDSALTIEEARVNDSGTVEEGWEIWASMREELTKDTVKRRARQSLEWFLSNGVTRVRTHADVTAVHWHAIEALLELREEFRSIDLEIVAFPIDSVVDDPETLSEVEQALDMGVDIVGGLPHKERTRERGVEHVRKLVDIAEEYDARMDFHIDETDDPQCRYTEVLVDEVTRRDIGSRATASHVTALHSYPNTYASKLIHELNQSDVSVVTNPLANAIIQGRYDDYPKRRGYTRVEELRQAGVTVGIGQDDLMDSTYQYGDGDPLTAAHMLVHFAQLNLRRDVDDLWDMLTYENADIFGADDYGLNEGDEGSLIVFDSADPFTALRTRRPRKLVIKDGCPVAKGTQSVKVCADNAWTDVTLDVQ</sequence>
<dbReference type="GO" id="GO:0016814">
    <property type="term" value="F:hydrolase activity, acting on carbon-nitrogen (but not peptide) bonds, in cyclic amidines"/>
    <property type="evidence" value="ECO:0007669"/>
    <property type="project" value="TreeGrafter"/>
</dbReference>
<dbReference type="AlphaFoldDB" id="U1PTP1"/>
<feature type="domain" description="Amidohydrolase 3" evidence="3">
    <location>
        <begin position="94"/>
        <end position="403"/>
    </location>
</feature>
<dbReference type="GO" id="GO:0046872">
    <property type="term" value="F:metal ion binding"/>
    <property type="evidence" value="ECO:0007669"/>
    <property type="project" value="UniProtKB-KW"/>
</dbReference>
<protein>
    <submittedName>
        <fullName evidence="4">Cytosine deaminase related metal-dependent hydrolase</fullName>
    </submittedName>
</protein>
<evidence type="ECO:0000259" key="3">
    <source>
        <dbReference type="Pfam" id="PF07969"/>
    </source>
</evidence>
<keyword evidence="2 4" id="KW-0378">Hydrolase</keyword>
<dbReference type="EMBL" id="KE356561">
    <property type="protein sequence ID" value="ERG97172.1"/>
    <property type="molecule type" value="Genomic_DNA"/>
</dbReference>
<dbReference type="InterPro" id="IPR013108">
    <property type="entry name" value="Amidohydro_3"/>
</dbReference>
<dbReference type="Gene3D" id="2.30.40.10">
    <property type="entry name" value="Urease, subunit C, domain 1"/>
    <property type="match status" value="1"/>
</dbReference>
<evidence type="ECO:0000256" key="1">
    <source>
        <dbReference type="ARBA" id="ARBA00022723"/>
    </source>
</evidence>
<reference evidence="4 5" key="1">
    <citation type="journal article" date="2013" name="PLoS ONE">
        <title>Assembly-driven community genomics of a hypersaline microbial ecosystem.</title>
        <authorList>
            <person name="Podell S."/>
            <person name="Ugalde J.A."/>
            <person name="Narasingarao P."/>
            <person name="Banfield J.F."/>
            <person name="Heidelberg K.B."/>
            <person name="Allen E.E."/>
        </authorList>
    </citation>
    <scope>NUCLEOTIDE SEQUENCE [LARGE SCALE GENOMIC DNA]</scope>
    <source>
        <strain evidence="5">J07HQW2</strain>
    </source>
</reference>
<dbReference type="InterPro" id="IPR052349">
    <property type="entry name" value="Metallo-hydrolase_Enzymes"/>
</dbReference>
<accession>U1PTP1</accession>
<dbReference type="PANTHER" id="PTHR32027:SF0">
    <property type="entry name" value="CYTOSINE DEAMINASE"/>
    <property type="match status" value="1"/>
</dbReference>
<dbReference type="RefSeq" id="WP_021056633.1">
    <property type="nucleotide sequence ID" value="NZ_KE356561.1"/>
</dbReference>
<dbReference type="Proteomes" id="UP000030710">
    <property type="component" value="Unassembled WGS sequence"/>
</dbReference>
<dbReference type="SUPFAM" id="SSF51556">
    <property type="entry name" value="Metallo-dependent hydrolases"/>
    <property type="match status" value="1"/>
</dbReference>
<dbReference type="SUPFAM" id="SSF51338">
    <property type="entry name" value="Composite domain of metallo-dependent hydrolases"/>
    <property type="match status" value="1"/>
</dbReference>
<name>U1PTP1_9EURY</name>
<evidence type="ECO:0000313" key="4">
    <source>
        <dbReference type="EMBL" id="ERG97172.1"/>
    </source>
</evidence>
<dbReference type="Pfam" id="PF07969">
    <property type="entry name" value="Amidohydro_3"/>
    <property type="match status" value="1"/>
</dbReference>
<evidence type="ECO:0000313" key="5">
    <source>
        <dbReference type="Proteomes" id="UP000030710"/>
    </source>
</evidence>
<proteinExistence type="predicted"/>
<evidence type="ECO:0000256" key="2">
    <source>
        <dbReference type="ARBA" id="ARBA00022801"/>
    </source>
</evidence>